<evidence type="ECO:0000256" key="1">
    <source>
        <dbReference type="SAM" id="Phobius"/>
    </source>
</evidence>
<dbReference type="Pfam" id="PF16074">
    <property type="entry name" value="PilW"/>
    <property type="match status" value="1"/>
</dbReference>
<accession>A0A3P1SJ50</accession>
<dbReference type="InterPro" id="IPR032092">
    <property type="entry name" value="PilW"/>
</dbReference>
<keyword evidence="3" id="KW-1185">Reference proteome</keyword>
<gene>
    <name evidence="2" type="ORF">EHS89_17585</name>
</gene>
<sequence length="343" mass="37137">MKPLIRSSKRKASSQLGLSMIELMVSMAMGLFLMAGLIGVVVSSQTANRMVSNIGAMQENGRFATDFLAQSITMADHWGGVERSEVDMASGLVSSTGSCDGAWITDLSDSVRGYEGANTIALVPDFPNGCISVAQYQPGTDLLTLKYAGTSGMADDHSGGDDLNRLYIRSRTGSGATMFKGDSDVSATYPITDGWVIYPFVIETYFVSPCSNIGGACDDGIPTLIRQTIHKTSQNATQLNLEPLVENIETLQFQYGSDSDGNGDVDRFDTAASVPDWTEVQTVRFSILARTPDEDANFSDTRSYIHDGYMVSGAASTTIASAQQTFHRKQYSRVIQIRNRSRK</sequence>
<evidence type="ECO:0008006" key="4">
    <source>
        <dbReference type="Google" id="ProtNLM"/>
    </source>
</evidence>
<protein>
    <recommendedName>
        <fullName evidence="4">Prepilin-type N-terminal cleavage/methylation domain-containing protein</fullName>
    </recommendedName>
</protein>
<organism evidence="2 3">
    <name type="scientific">Amphritea balenae</name>
    <dbReference type="NCBI Taxonomy" id="452629"/>
    <lineage>
        <taxon>Bacteria</taxon>
        <taxon>Pseudomonadati</taxon>
        <taxon>Pseudomonadota</taxon>
        <taxon>Gammaproteobacteria</taxon>
        <taxon>Oceanospirillales</taxon>
        <taxon>Oceanospirillaceae</taxon>
        <taxon>Amphritea</taxon>
    </lineage>
</organism>
<keyword evidence="1" id="KW-1133">Transmembrane helix</keyword>
<dbReference type="OrthoDB" id="5296662at2"/>
<proteinExistence type="predicted"/>
<keyword evidence="1" id="KW-0812">Transmembrane</keyword>
<evidence type="ECO:0000313" key="3">
    <source>
        <dbReference type="Proteomes" id="UP000267535"/>
    </source>
</evidence>
<comment type="caution">
    <text evidence="2">The sequence shown here is derived from an EMBL/GenBank/DDBJ whole genome shotgun (WGS) entry which is preliminary data.</text>
</comment>
<keyword evidence="1" id="KW-0472">Membrane</keyword>
<dbReference type="GO" id="GO:0043683">
    <property type="term" value="P:type IV pilus assembly"/>
    <property type="evidence" value="ECO:0007669"/>
    <property type="project" value="InterPro"/>
</dbReference>
<dbReference type="AlphaFoldDB" id="A0A3P1SJ50"/>
<dbReference type="Proteomes" id="UP000267535">
    <property type="component" value="Unassembled WGS sequence"/>
</dbReference>
<dbReference type="RefSeq" id="WP_124927491.1">
    <property type="nucleotide sequence ID" value="NZ_BMOH01000009.1"/>
</dbReference>
<reference evidence="2 3" key="1">
    <citation type="submission" date="2018-11" db="EMBL/GenBank/DDBJ databases">
        <title>The draft genome sequence of Amphritea balenae JAMM 1525T.</title>
        <authorList>
            <person name="Fang Z."/>
            <person name="Zhang Y."/>
            <person name="Han X."/>
        </authorList>
    </citation>
    <scope>NUCLEOTIDE SEQUENCE [LARGE SCALE GENOMIC DNA]</scope>
    <source>
        <strain evidence="2 3">JAMM 1525</strain>
    </source>
</reference>
<feature type="transmembrane region" description="Helical" evidence="1">
    <location>
        <begin position="21"/>
        <end position="42"/>
    </location>
</feature>
<evidence type="ECO:0000313" key="2">
    <source>
        <dbReference type="EMBL" id="RRC97321.1"/>
    </source>
</evidence>
<name>A0A3P1SJ50_9GAMM</name>
<dbReference type="EMBL" id="RQXV01000012">
    <property type="protein sequence ID" value="RRC97321.1"/>
    <property type="molecule type" value="Genomic_DNA"/>
</dbReference>